<dbReference type="Proteomes" id="UP001054945">
    <property type="component" value="Unassembled WGS sequence"/>
</dbReference>
<dbReference type="EMBL" id="BPLR01017788">
    <property type="protein sequence ID" value="GIY94473.1"/>
    <property type="molecule type" value="Genomic_DNA"/>
</dbReference>
<sequence>METGMELDIILRLAEGKREGIFFNGGPLAEILNTGRYVLFANWISFSCTFRATRQAFSSHTTSLEKEKTCRFARASSSEGEARGRTTFLLRERNSTIFIKPYFVDRFLIITPPTNSWVGD</sequence>
<comment type="caution">
    <text evidence="1">The sequence shown here is derived from an EMBL/GenBank/DDBJ whole genome shotgun (WGS) entry which is preliminary data.</text>
</comment>
<evidence type="ECO:0000313" key="2">
    <source>
        <dbReference type="Proteomes" id="UP001054945"/>
    </source>
</evidence>
<evidence type="ECO:0000313" key="1">
    <source>
        <dbReference type="EMBL" id="GIY94473.1"/>
    </source>
</evidence>
<keyword evidence="2" id="KW-1185">Reference proteome</keyword>
<accession>A0AAV4XL56</accession>
<name>A0AAV4XL56_CAEEX</name>
<proteinExistence type="predicted"/>
<reference evidence="1 2" key="1">
    <citation type="submission" date="2021-06" db="EMBL/GenBank/DDBJ databases">
        <title>Caerostris extrusa draft genome.</title>
        <authorList>
            <person name="Kono N."/>
            <person name="Arakawa K."/>
        </authorList>
    </citation>
    <scope>NUCLEOTIDE SEQUENCE [LARGE SCALE GENOMIC DNA]</scope>
</reference>
<protein>
    <submittedName>
        <fullName evidence="1">Uncharacterized protein</fullName>
    </submittedName>
</protein>
<dbReference type="AlphaFoldDB" id="A0AAV4XL56"/>
<gene>
    <name evidence="1" type="ORF">CEXT_57751</name>
</gene>
<organism evidence="1 2">
    <name type="scientific">Caerostris extrusa</name>
    <name type="common">Bark spider</name>
    <name type="synonym">Caerostris bankana</name>
    <dbReference type="NCBI Taxonomy" id="172846"/>
    <lineage>
        <taxon>Eukaryota</taxon>
        <taxon>Metazoa</taxon>
        <taxon>Ecdysozoa</taxon>
        <taxon>Arthropoda</taxon>
        <taxon>Chelicerata</taxon>
        <taxon>Arachnida</taxon>
        <taxon>Araneae</taxon>
        <taxon>Araneomorphae</taxon>
        <taxon>Entelegynae</taxon>
        <taxon>Araneoidea</taxon>
        <taxon>Araneidae</taxon>
        <taxon>Caerostris</taxon>
    </lineage>
</organism>